<dbReference type="Gene3D" id="3.40.50.620">
    <property type="entry name" value="HUPs"/>
    <property type="match status" value="1"/>
</dbReference>
<name>A0A2G8JP77_STIJA</name>
<dbReference type="Proteomes" id="UP000230750">
    <property type="component" value="Unassembled WGS sequence"/>
</dbReference>
<comment type="caution">
    <text evidence="3">The sequence shown here is derived from an EMBL/GenBank/DDBJ whole genome shotgun (WGS) entry which is preliminary data.</text>
</comment>
<reference evidence="3 4" key="1">
    <citation type="journal article" date="2017" name="PLoS Biol.">
        <title>The sea cucumber genome provides insights into morphological evolution and visceral regeneration.</title>
        <authorList>
            <person name="Zhang X."/>
            <person name="Sun L."/>
            <person name="Yuan J."/>
            <person name="Sun Y."/>
            <person name="Gao Y."/>
            <person name="Zhang L."/>
            <person name="Li S."/>
            <person name="Dai H."/>
            <person name="Hamel J.F."/>
            <person name="Liu C."/>
            <person name="Yu Y."/>
            <person name="Liu S."/>
            <person name="Lin W."/>
            <person name="Guo K."/>
            <person name="Jin S."/>
            <person name="Xu P."/>
            <person name="Storey K.B."/>
            <person name="Huan P."/>
            <person name="Zhang T."/>
            <person name="Zhou Y."/>
            <person name="Zhang J."/>
            <person name="Lin C."/>
            <person name="Li X."/>
            <person name="Xing L."/>
            <person name="Huo D."/>
            <person name="Sun M."/>
            <person name="Wang L."/>
            <person name="Mercier A."/>
            <person name="Li F."/>
            <person name="Yang H."/>
            <person name="Xiang J."/>
        </authorList>
    </citation>
    <scope>NUCLEOTIDE SEQUENCE [LARGE SCALE GENOMIC DNA]</scope>
    <source>
        <strain evidence="3">Shaxun</strain>
        <tissue evidence="3">Muscle</tissue>
    </source>
</reference>
<evidence type="ECO:0000256" key="1">
    <source>
        <dbReference type="SAM" id="MobiDB-lite"/>
    </source>
</evidence>
<protein>
    <recommendedName>
        <fullName evidence="2">tRNA(Ile)-lysidine/2-thiocytidine synthase N-terminal domain-containing protein</fullName>
    </recommendedName>
</protein>
<accession>A0A2G8JP77</accession>
<dbReference type="OrthoDB" id="420046at2759"/>
<dbReference type="PANTHER" id="PTHR43686">
    <property type="entry name" value="SULFURTRANSFERASE-RELATED"/>
    <property type="match status" value="1"/>
</dbReference>
<keyword evidence="4" id="KW-1185">Reference proteome</keyword>
<evidence type="ECO:0000313" key="3">
    <source>
        <dbReference type="EMBL" id="PIK37547.1"/>
    </source>
</evidence>
<dbReference type="STRING" id="307972.A0A2G8JP77"/>
<dbReference type="SUPFAM" id="SSF52402">
    <property type="entry name" value="Adenine nucleotide alpha hydrolases-like"/>
    <property type="match status" value="1"/>
</dbReference>
<feature type="domain" description="tRNA(Ile)-lysidine/2-thiocytidine synthase N-terminal" evidence="2">
    <location>
        <begin position="99"/>
        <end position="171"/>
    </location>
</feature>
<organism evidence="3 4">
    <name type="scientific">Stichopus japonicus</name>
    <name type="common">Sea cucumber</name>
    <dbReference type="NCBI Taxonomy" id="307972"/>
    <lineage>
        <taxon>Eukaryota</taxon>
        <taxon>Metazoa</taxon>
        <taxon>Echinodermata</taxon>
        <taxon>Eleutherozoa</taxon>
        <taxon>Echinozoa</taxon>
        <taxon>Holothuroidea</taxon>
        <taxon>Aspidochirotacea</taxon>
        <taxon>Aspidochirotida</taxon>
        <taxon>Stichopodidae</taxon>
        <taxon>Apostichopus</taxon>
    </lineage>
</organism>
<sequence>MPTFHSLSLPGRGGISDDEDGAAFWSACLEGIHFEFGAVTVDPQTSSFDPSPLKGYLADLGVPYFYEEQCIIEQAATLEGGCDSICSFCSRIKRGRIYACARREGYNVLAMGQHLDDLAESFFMSVFHNGLLRTMKANYLVQEGDLRVIRPFVYVREKELREFAQKAKLPVIPENCPACFEAPKTSDQAATCTQEILFPRLYQSLLTAMKPLMAKNRTGMESVHRKKPDRDEEDEIQL</sequence>
<proteinExistence type="predicted"/>
<dbReference type="PANTHER" id="PTHR43686:SF1">
    <property type="entry name" value="AMINOTRAN_5 DOMAIN-CONTAINING PROTEIN"/>
    <property type="match status" value="1"/>
</dbReference>
<feature type="region of interest" description="Disordered" evidence="1">
    <location>
        <begin position="217"/>
        <end position="238"/>
    </location>
</feature>
<dbReference type="InterPro" id="IPR014729">
    <property type="entry name" value="Rossmann-like_a/b/a_fold"/>
</dbReference>
<dbReference type="AlphaFoldDB" id="A0A2G8JP77"/>
<evidence type="ECO:0000313" key="4">
    <source>
        <dbReference type="Proteomes" id="UP000230750"/>
    </source>
</evidence>
<gene>
    <name evidence="3" type="ORF">BSL78_25617</name>
</gene>
<evidence type="ECO:0000259" key="2">
    <source>
        <dbReference type="Pfam" id="PF01171"/>
    </source>
</evidence>
<dbReference type="EMBL" id="MRZV01001485">
    <property type="protein sequence ID" value="PIK37547.1"/>
    <property type="molecule type" value="Genomic_DNA"/>
</dbReference>
<dbReference type="Pfam" id="PF01171">
    <property type="entry name" value="ATP_bind_3"/>
    <property type="match status" value="1"/>
</dbReference>
<dbReference type="InterPro" id="IPR011063">
    <property type="entry name" value="TilS/TtcA_N"/>
</dbReference>